<evidence type="ECO:0000256" key="1">
    <source>
        <dbReference type="SAM" id="MobiDB-lite"/>
    </source>
</evidence>
<proteinExistence type="predicted"/>
<name>A0ABR1SGR8_9PEZI</name>
<accession>A0ABR1SGR8</accession>
<keyword evidence="3" id="KW-1185">Reference proteome</keyword>
<feature type="compositionally biased region" description="Acidic residues" evidence="1">
    <location>
        <begin position="246"/>
        <end position="260"/>
    </location>
</feature>
<feature type="region of interest" description="Disordered" evidence="1">
    <location>
        <begin position="221"/>
        <end position="265"/>
    </location>
</feature>
<organism evidence="2 3">
    <name type="scientific">Apiospora marii</name>
    <dbReference type="NCBI Taxonomy" id="335849"/>
    <lineage>
        <taxon>Eukaryota</taxon>
        <taxon>Fungi</taxon>
        <taxon>Dikarya</taxon>
        <taxon>Ascomycota</taxon>
        <taxon>Pezizomycotina</taxon>
        <taxon>Sordariomycetes</taxon>
        <taxon>Xylariomycetidae</taxon>
        <taxon>Amphisphaeriales</taxon>
        <taxon>Apiosporaceae</taxon>
        <taxon>Apiospora</taxon>
    </lineage>
</organism>
<dbReference type="EMBL" id="JAQQWI010000006">
    <property type="protein sequence ID" value="KAK8033527.1"/>
    <property type="molecule type" value="Genomic_DNA"/>
</dbReference>
<evidence type="ECO:0000313" key="2">
    <source>
        <dbReference type="EMBL" id="KAK8033527.1"/>
    </source>
</evidence>
<protein>
    <recommendedName>
        <fullName evidence="4">Stc1 domain-containing protein</fullName>
    </recommendedName>
</protein>
<gene>
    <name evidence="2" type="ORF">PG991_002925</name>
</gene>
<comment type="caution">
    <text evidence="2">The sequence shown here is derived from an EMBL/GenBank/DDBJ whole genome shotgun (WGS) entry which is preliminary data.</text>
</comment>
<sequence length="293" mass="32956">MATDNQMASLPTPTQDTWLEKGYNKCYKCKTNFIEKPRRVCDACKAGTIQRRVSNQGGVSQTKGPGPSICKDCGKRPALGAGVNCCAACQVARENHDTEKASGRHEEWEAQGLCKRCGRQPPAANNKNCKECKERNEKSWRKMWSRRDGDCKLCGMAMPEGDTRIYCADCRARANRRMKARSDNARKAGMCVRCTRRPMSPGRVTCDPCYEYVRSYQQTRHGRIERGRGRKQIADAPNPDQALPEVDQEGGEEDVQDSEEQDHMEMDLGDTDMIDEMVLGNGINRMAIDYIVN</sequence>
<evidence type="ECO:0000313" key="3">
    <source>
        <dbReference type="Proteomes" id="UP001396898"/>
    </source>
</evidence>
<dbReference type="Proteomes" id="UP001396898">
    <property type="component" value="Unassembled WGS sequence"/>
</dbReference>
<evidence type="ECO:0008006" key="4">
    <source>
        <dbReference type="Google" id="ProtNLM"/>
    </source>
</evidence>
<reference evidence="2 3" key="1">
    <citation type="submission" date="2023-01" db="EMBL/GenBank/DDBJ databases">
        <title>Analysis of 21 Apiospora genomes using comparative genomics revels a genus with tremendous synthesis potential of carbohydrate active enzymes and secondary metabolites.</title>
        <authorList>
            <person name="Sorensen T."/>
        </authorList>
    </citation>
    <scope>NUCLEOTIDE SEQUENCE [LARGE SCALE GENOMIC DNA]</scope>
    <source>
        <strain evidence="2 3">CBS 20057</strain>
    </source>
</reference>